<evidence type="ECO:0000313" key="1">
    <source>
        <dbReference type="EMBL" id="HGQ74186.1"/>
    </source>
</evidence>
<name>A0A7C4JLM4_STAMA</name>
<organism evidence="1">
    <name type="scientific">Staphylothermus marinus</name>
    <dbReference type="NCBI Taxonomy" id="2280"/>
    <lineage>
        <taxon>Archaea</taxon>
        <taxon>Thermoproteota</taxon>
        <taxon>Thermoprotei</taxon>
        <taxon>Desulfurococcales</taxon>
        <taxon>Desulfurococcaceae</taxon>
        <taxon>Staphylothermus</taxon>
    </lineage>
</organism>
<proteinExistence type="predicted"/>
<sequence length="126" mass="14801">MSNNYVLGWMKNYANILVVYGDGSRDRVGQAISKFINELSISLKIFRFNIFVYTDIERPFFLEDTRIFLQSNLVNSIAIWGKPMKQILFDIDVFVKTNPHTFVLIDKEHVDELGFLKEKVNVFRVF</sequence>
<accession>A0A7C4JLM4</accession>
<dbReference type="AlphaFoldDB" id="A0A7C4JLM4"/>
<comment type="caution">
    <text evidence="1">The sequence shown here is derived from an EMBL/GenBank/DDBJ whole genome shotgun (WGS) entry which is preliminary data.</text>
</comment>
<dbReference type="EMBL" id="DTBP01000025">
    <property type="protein sequence ID" value="HGQ74186.1"/>
    <property type="molecule type" value="Genomic_DNA"/>
</dbReference>
<gene>
    <name evidence="1" type="ORF">ENU20_03820</name>
</gene>
<protein>
    <submittedName>
        <fullName evidence="1">Uncharacterized protein</fullName>
    </submittedName>
</protein>
<reference evidence="1" key="1">
    <citation type="journal article" date="2020" name="mSystems">
        <title>Genome- and Community-Level Interaction Insights into Carbon Utilization and Element Cycling Functions of Hydrothermarchaeota in Hydrothermal Sediment.</title>
        <authorList>
            <person name="Zhou Z."/>
            <person name="Liu Y."/>
            <person name="Xu W."/>
            <person name="Pan J."/>
            <person name="Luo Z.H."/>
            <person name="Li M."/>
        </authorList>
    </citation>
    <scope>NUCLEOTIDE SEQUENCE [LARGE SCALE GENOMIC DNA]</scope>
    <source>
        <strain evidence="1">SpSt-648</strain>
    </source>
</reference>